<gene>
    <name evidence="9" type="ORF">J2Z34_003526</name>
</gene>
<reference evidence="9 10" key="1">
    <citation type="submission" date="2021-03" db="EMBL/GenBank/DDBJ databases">
        <title>Genomic Encyclopedia of Type Strains, Phase IV (KMG-IV): sequencing the most valuable type-strain genomes for metagenomic binning, comparative biology and taxonomic classification.</title>
        <authorList>
            <person name="Goeker M."/>
        </authorList>
    </citation>
    <scope>NUCLEOTIDE SEQUENCE [LARGE SCALE GENOMIC DNA]</scope>
    <source>
        <strain evidence="9 10">DSM 6139</strain>
    </source>
</reference>
<dbReference type="InterPro" id="IPR010998">
    <property type="entry name" value="Integrase_recombinase_N"/>
</dbReference>
<keyword evidence="3" id="KW-0229">DNA integration</keyword>
<evidence type="ECO:0000256" key="3">
    <source>
        <dbReference type="ARBA" id="ARBA00022908"/>
    </source>
</evidence>
<evidence type="ECO:0000256" key="2">
    <source>
        <dbReference type="ARBA" id="ARBA00008857"/>
    </source>
</evidence>
<dbReference type="RefSeq" id="WP_209461150.1">
    <property type="nucleotide sequence ID" value="NZ_JAGGKC010000063.1"/>
</dbReference>
<name>A0ABS4G8V9_9CLOT</name>
<comment type="similarity">
    <text evidence="2">Belongs to the 'phage' integrase family.</text>
</comment>
<sequence>MDKLVLESYLSQLDYYLELRDLTKNTRINYKSFLKSYLLWLDTLDIKPQDASYNDIRTYLLFLKKTKKLSNHSIRAHSSQIRLFRLFILKQSWDRYEVPTMRINHYMPEVLTLDEVMEFIGSIEDLRLKACVALLYSSGLRLSEVCHLRYKDISRKDGRIFISASKNRSERYATLSINALEILTAYWKRYGRPMDWLFPSNIETQPICTSRISLLLSRHLKSLNWTKHISSHTFRHSFATHLYESGVDLLTIQKLLGHKSSSSTAIYIHLSRTGPSNFRNPFDGGL</sequence>
<dbReference type="InterPro" id="IPR011010">
    <property type="entry name" value="DNA_brk_join_enz"/>
</dbReference>
<evidence type="ECO:0000259" key="7">
    <source>
        <dbReference type="PROSITE" id="PS51898"/>
    </source>
</evidence>
<evidence type="ECO:0000256" key="4">
    <source>
        <dbReference type="ARBA" id="ARBA00023125"/>
    </source>
</evidence>
<accession>A0ABS4G8V9</accession>
<organism evidence="9 10">
    <name type="scientific">Youngiibacter multivorans</name>
    <dbReference type="NCBI Taxonomy" id="937251"/>
    <lineage>
        <taxon>Bacteria</taxon>
        <taxon>Bacillati</taxon>
        <taxon>Bacillota</taxon>
        <taxon>Clostridia</taxon>
        <taxon>Eubacteriales</taxon>
        <taxon>Clostridiaceae</taxon>
        <taxon>Youngiibacter</taxon>
    </lineage>
</organism>
<dbReference type="PANTHER" id="PTHR30349:SF41">
    <property type="entry name" value="INTEGRASE_RECOMBINASE PROTEIN MJ0367-RELATED"/>
    <property type="match status" value="1"/>
</dbReference>
<comment type="function">
    <text evidence="1">Site-specific tyrosine recombinase, which acts by catalyzing the cutting and rejoining of the recombining DNA molecules.</text>
</comment>
<evidence type="ECO:0000256" key="5">
    <source>
        <dbReference type="ARBA" id="ARBA00023172"/>
    </source>
</evidence>
<feature type="domain" description="Tyr recombinase" evidence="7">
    <location>
        <begin position="106"/>
        <end position="283"/>
    </location>
</feature>
<evidence type="ECO:0000256" key="6">
    <source>
        <dbReference type="PROSITE-ProRule" id="PRU01248"/>
    </source>
</evidence>
<evidence type="ECO:0000256" key="1">
    <source>
        <dbReference type="ARBA" id="ARBA00003283"/>
    </source>
</evidence>
<dbReference type="EMBL" id="JAGGKC010000063">
    <property type="protein sequence ID" value="MBP1921003.1"/>
    <property type="molecule type" value="Genomic_DNA"/>
</dbReference>
<keyword evidence="10" id="KW-1185">Reference proteome</keyword>
<dbReference type="PANTHER" id="PTHR30349">
    <property type="entry name" value="PHAGE INTEGRASE-RELATED"/>
    <property type="match status" value="1"/>
</dbReference>
<dbReference type="Gene3D" id="1.10.150.130">
    <property type="match status" value="1"/>
</dbReference>
<evidence type="ECO:0000313" key="9">
    <source>
        <dbReference type="EMBL" id="MBP1921003.1"/>
    </source>
</evidence>
<dbReference type="Gene3D" id="1.10.443.10">
    <property type="entry name" value="Intergrase catalytic core"/>
    <property type="match status" value="1"/>
</dbReference>
<dbReference type="InterPro" id="IPR002104">
    <property type="entry name" value="Integrase_catalytic"/>
</dbReference>
<dbReference type="Pfam" id="PF13495">
    <property type="entry name" value="Phage_int_SAM_4"/>
    <property type="match status" value="1"/>
</dbReference>
<dbReference type="PROSITE" id="PS51900">
    <property type="entry name" value="CB"/>
    <property type="match status" value="1"/>
</dbReference>
<dbReference type="InterPro" id="IPR050090">
    <property type="entry name" value="Tyrosine_recombinase_XerCD"/>
</dbReference>
<dbReference type="PROSITE" id="PS51898">
    <property type="entry name" value="TYR_RECOMBINASE"/>
    <property type="match status" value="1"/>
</dbReference>
<dbReference type="Pfam" id="PF00589">
    <property type="entry name" value="Phage_integrase"/>
    <property type="match status" value="1"/>
</dbReference>
<dbReference type="InterPro" id="IPR004107">
    <property type="entry name" value="Integrase_SAM-like_N"/>
</dbReference>
<keyword evidence="4 6" id="KW-0238">DNA-binding</keyword>
<dbReference type="InterPro" id="IPR044068">
    <property type="entry name" value="CB"/>
</dbReference>
<dbReference type="SUPFAM" id="SSF56349">
    <property type="entry name" value="DNA breaking-rejoining enzymes"/>
    <property type="match status" value="1"/>
</dbReference>
<evidence type="ECO:0000259" key="8">
    <source>
        <dbReference type="PROSITE" id="PS51900"/>
    </source>
</evidence>
<comment type="caution">
    <text evidence="9">The sequence shown here is derived from an EMBL/GenBank/DDBJ whole genome shotgun (WGS) entry which is preliminary data.</text>
</comment>
<keyword evidence="5" id="KW-0233">DNA recombination</keyword>
<dbReference type="InterPro" id="IPR013762">
    <property type="entry name" value="Integrase-like_cat_sf"/>
</dbReference>
<feature type="domain" description="Core-binding (CB)" evidence="8">
    <location>
        <begin position="1"/>
        <end position="89"/>
    </location>
</feature>
<protein>
    <submittedName>
        <fullName evidence="9">Site-specific recombinase XerD</fullName>
    </submittedName>
</protein>
<dbReference type="Proteomes" id="UP001519271">
    <property type="component" value="Unassembled WGS sequence"/>
</dbReference>
<proteinExistence type="inferred from homology"/>
<evidence type="ECO:0000313" key="10">
    <source>
        <dbReference type="Proteomes" id="UP001519271"/>
    </source>
</evidence>